<dbReference type="EMBL" id="JAQGLA010000027">
    <property type="protein sequence ID" value="MDA3627389.1"/>
    <property type="molecule type" value="Genomic_DNA"/>
</dbReference>
<feature type="domain" description="Abortive phage infection protein C-terminal" evidence="1">
    <location>
        <begin position="264"/>
        <end position="548"/>
    </location>
</feature>
<comment type="caution">
    <text evidence="2">The sequence shown here is derived from an EMBL/GenBank/DDBJ whole genome shotgun (WGS) entry which is preliminary data.</text>
</comment>
<reference evidence="2 3" key="1">
    <citation type="submission" date="2022-11" db="EMBL/GenBank/DDBJ databases">
        <title>Draft genome sequence of Saccharopolyspora sp. WRP15-2 isolated from rhizosphere soils of wild rice in Thailand.</title>
        <authorList>
            <person name="Duangmal K."/>
            <person name="Kammanee S."/>
            <person name="Muangham S."/>
        </authorList>
    </citation>
    <scope>NUCLEOTIDE SEQUENCE [LARGE SCALE GENOMIC DNA]</scope>
    <source>
        <strain evidence="2 3">WRP15-2</strain>
    </source>
</reference>
<accession>A0ABT4V094</accession>
<protein>
    <submittedName>
        <fullName evidence="2">AIPR family protein</fullName>
    </submittedName>
</protein>
<dbReference type="Proteomes" id="UP001210380">
    <property type="component" value="Unassembled WGS sequence"/>
</dbReference>
<proteinExistence type="predicted"/>
<evidence type="ECO:0000313" key="2">
    <source>
        <dbReference type="EMBL" id="MDA3627389.1"/>
    </source>
</evidence>
<dbReference type="RefSeq" id="WP_270950062.1">
    <property type="nucleotide sequence ID" value="NZ_JAQGLA010000027.1"/>
</dbReference>
<evidence type="ECO:0000313" key="3">
    <source>
        <dbReference type="Proteomes" id="UP001210380"/>
    </source>
</evidence>
<dbReference type="Pfam" id="PF10592">
    <property type="entry name" value="AIPR"/>
    <property type="match status" value="1"/>
</dbReference>
<evidence type="ECO:0000259" key="1">
    <source>
        <dbReference type="Pfam" id="PF10592"/>
    </source>
</evidence>
<keyword evidence="3" id="KW-1185">Reference proteome</keyword>
<name>A0ABT4V094_9PSEU</name>
<organism evidence="2 3">
    <name type="scientific">Saccharopolyspora oryzae</name>
    <dbReference type="NCBI Taxonomy" id="2997343"/>
    <lineage>
        <taxon>Bacteria</taxon>
        <taxon>Bacillati</taxon>
        <taxon>Actinomycetota</taxon>
        <taxon>Actinomycetes</taxon>
        <taxon>Pseudonocardiales</taxon>
        <taxon>Pseudonocardiaceae</taxon>
        <taxon>Saccharopolyspora</taxon>
    </lineage>
</organism>
<dbReference type="InterPro" id="IPR018891">
    <property type="entry name" value="AIPR_C"/>
</dbReference>
<sequence>MPPTGTQTLVRTVFDQWRSENLSNAPADDAWEIFSSWLLLKDNDLTLDIIQAGVVDGQNDGGIDALYTLLEGSVVERDTAIVENPDIAREYAEGLELELHIIQAKNRESFTQAEVTKLHSVLPAALDLGQDIGDLKDELREEVREQIEVFRSTLKHLLVRRPRVSINISIVSRGTTSTIDQNVHSRAKRLQGDVKDLLPSADVQVNFVGADELWQIYDSRPPETIKLECDEILTSGESYVALAPLDNYINLICEPDYSIRRHLFDANVRDYEGQVAVNKEILATLEDPQSPEFWWLNNGVTILCDDATGAGKQFSLRNIQIVNGLQTSHTVAQWFKKHKEAGTLDRLDKAAKRKILVRIIVADNNSVRDSIIRATNRQTPVPEASLRATDRIQRQIEKFFESKGLFYDRRKGYYKNIGKDPGRIVSISYLGQAMYALAYGRPEVARGKPNSLLAEDARYKQSFDPGADLEVFYWAASVLRAVDSHLRSATSQVRYPERRYLSPFIAYATAVMALQKIPHHWTDLLALAREQKKFSDTELESAASSVKKCLDEYTRKYETTPSNATKRKPFTDYLANKLLSQKDQLML</sequence>
<gene>
    <name evidence="2" type="ORF">OU415_18225</name>
</gene>